<comment type="similarity">
    <text evidence="2">Belongs to the resistance-nodulation-cell division (RND) (TC 2.A.6) family. MmpL subfamily.</text>
</comment>
<evidence type="ECO:0000256" key="3">
    <source>
        <dbReference type="ARBA" id="ARBA00022475"/>
    </source>
</evidence>
<dbReference type="RefSeq" id="WP_110608435.1">
    <property type="nucleotide sequence ID" value="NZ_PDOD01000001.1"/>
</dbReference>
<feature type="transmembrane region" description="Helical" evidence="7">
    <location>
        <begin position="187"/>
        <end position="204"/>
    </location>
</feature>
<dbReference type="GO" id="GO:0005886">
    <property type="term" value="C:plasma membrane"/>
    <property type="evidence" value="ECO:0007669"/>
    <property type="project" value="UniProtKB-SubCell"/>
</dbReference>
<dbReference type="Gene3D" id="1.20.1640.10">
    <property type="entry name" value="Multidrug efflux transporter AcrB transmembrane domain"/>
    <property type="match status" value="2"/>
</dbReference>
<dbReference type="Pfam" id="PF03176">
    <property type="entry name" value="MMPL"/>
    <property type="match status" value="2"/>
</dbReference>
<comment type="caution">
    <text evidence="9">The sequence shown here is derived from an EMBL/GenBank/DDBJ whole genome shotgun (WGS) entry which is preliminary data.</text>
</comment>
<protein>
    <submittedName>
        <fullName evidence="9">Multidrug transporter</fullName>
    </submittedName>
</protein>
<keyword evidence="4 7" id="KW-0812">Transmembrane</keyword>
<keyword evidence="10" id="KW-1185">Reference proteome</keyword>
<reference evidence="9 10" key="1">
    <citation type="submission" date="2017-10" db="EMBL/GenBank/DDBJ databases">
        <title>Bacillus sp. nov., a halophilic bacterium isolated from a Keqin Lake.</title>
        <authorList>
            <person name="Wang H."/>
        </authorList>
    </citation>
    <scope>NUCLEOTIDE SEQUENCE [LARGE SCALE GENOMIC DNA]</scope>
    <source>
        <strain evidence="9 10">KQ-12</strain>
    </source>
</reference>
<keyword evidence="5 7" id="KW-1133">Transmembrane helix</keyword>
<feature type="transmembrane region" description="Helical" evidence="7">
    <location>
        <begin position="553"/>
        <end position="571"/>
    </location>
</feature>
<name>A0A323TIQ3_9BACI</name>
<organism evidence="9 10">
    <name type="scientific">Salipaludibacillus keqinensis</name>
    <dbReference type="NCBI Taxonomy" id="2045207"/>
    <lineage>
        <taxon>Bacteria</taxon>
        <taxon>Bacillati</taxon>
        <taxon>Bacillota</taxon>
        <taxon>Bacilli</taxon>
        <taxon>Bacillales</taxon>
        <taxon>Bacillaceae</taxon>
    </lineage>
</organism>
<feature type="domain" description="SSD" evidence="8">
    <location>
        <begin position="583"/>
        <end position="709"/>
    </location>
</feature>
<feature type="transmembrane region" description="Helical" evidence="7">
    <location>
        <begin position="578"/>
        <end position="600"/>
    </location>
</feature>
<evidence type="ECO:0000313" key="10">
    <source>
        <dbReference type="Proteomes" id="UP000248214"/>
    </source>
</evidence>
<accession>A0A323TIQ3</accession>
<evidence type="ECO:0000256" key="2">
    <source>
        <dbReference type="ARBA" id="ARBA00010157"/>
    </source>
</evidence>
<dbReference type="SUPFAM" id="SSF82866">
    <property type="entry name" value="Multidrug efflux transporter AcrB transmembrane domain"/>
    <property type="match status" value="2"/>
</dbReference>
<dbReference type="EMBL" id="PDOD01000001">
    <property type="protein sequence ID" value="PYZ94801.1"/>
    <property type="molecule type" value="Genomic_DNA"/>
</dbReference>
<feature type="transmembrane region" description="Helical" evidence="7">
    <location>
        <begin position="317"/>
        <end position="340"/>
    </location>
</feature>
<evidence type="ECO:0000256" key="5">
    <source>
        <dbReference type="ARBA" id="ARBA00022989"/>
    </source>
</evidence>
<keyword evidence="3" id="KW-1003">Cell membrane</keyword>
<evidence type="ECO:0000256" key="7">
    <source>
        <dbReference type="SAM" id="Phobius"/>
    </source>
</evidence>
<feature type="transmembrane region" description="Helical" evidence="7">
    <location>
        <begin position="288"/>
        <end position="311"/>
    </location>
</feature>
<keyword evidence="6 7" id="KW-0472">Membrane</keyword>
<dbReference type="InterPro" id="IPR004869">
    <property type="entry name" value="MMPL_dom"/>
</dbReference>
<dbReference type="OrthoDB" id="2365435at2"/>
<dbReference type="AlphaFoldDB" id="A0A323TIQ3"/>
<sequence length="728" mass="80454">MTFVSKLASNRKRVWITILIWVLIAGGLSMAPTANDHTMNTGENDLPKDAESVIAEEKVQSYFPDDEGQLALLVFTQEDEWNEESGWSEIASFTEWLADDSGMRTIDAVVPFHHFPEQVREEFRSEDGSTMVIPVILETGLEMDEINDTVTMIDEYGNEAISQGELYVTGPAGIASDTIAIFSNADLTLLFSTIGLVLVLLIVIYRSPLLAIIPLLAASFVYQITDRVLGLFAANGVFTIETQSLSIVMILLFGATTDYSLFIFSRFREELRKQENKYDAMSTALRGVAQPIFFSGGTVFAAMLVLLLALYGPYNNFALTFAITIFIVLLAGLTLIPALFAAAGRRAFWPVIPKVGEETLKNNRFWGSVGTFVTKKPILTGGIVLVFLIINALNVPTIQHSFNLINSFPEDMKSRIGFEVMEESYPPGELAPVTVIVESENGFEVNEEEWEIVELLGNILLEDEGVYDVMLPDLEDAEDGDNIDESGRALSGELILEQNPYDHDSLNTIDRLNENRPSLLEESGLDGASYNLFFSGEAAKQADVRALNDRDTIVVALAVTVVITLMLIWQTRSLVAPLYMMSTILLSYLSALGLSWFIFHNLLGFEAMSYRIPLYAFVFLVALGVDYNIMLISRIREENRDHSILDSVQRGVALTGGVISSAGMILAATFGVLMTQPLMELYMFGFIVGLGILLDAFLVRGMLVPAIVTLLGKWNWWPGIGTGTKKNV</sequence>
<feature type="transmembrane region" description="Helical" evidence="7">
    <location>
        <begin position="209"/>
        <end position="225"/>
    </location>
</feature>
<dbReference type="Proteomes" id="UP000248214">
    <property type="component" value="Unassembled WGS sequence"/>
</dbReference>
<evidence type="ECO:0000256" key="1">
    <source>
        <dbReference type="ARBA" id="ARBA00004651"/>
    </source>
</evidence>
<evidence type="ECO:0000256" key="6">
    <source>
        <dbReference type="ARBA" id="ARBA00023136"/>
    </source>
</evidence>
<evidence type="ECO:0000256" key="4">
    <source>
        <dbReference type="ARBA" id="ARBA00022692"/>
    </source>
</evidence>
<dbReference type="PANTHER" id="PTHR33406:SF6">
    <property type="entry name" value="MEMBRANE PROTEIN YDGH-RELATED"/>
    <property type="match status" value="1"/>
</dbReference>
<dbReference type="InterPro" id="IPR050545">
    <property type="entry name" value="Mycobact_MmpL"/>
</dbReference>
<evidence type="ECO:0000313" key="9">
    <source>
        <dbReference type="EMBL" id="PYZ94801.1"/>
    </source>
</evidence>
<feature type="transmembrane region" description="Helical" evidence="7">
    <location>
        <begin position="652"/>
        <end position="675"/>
    </location>
</feature>
<dbReference type="PANTHER" id="PTHR33406">
    <property type="entry name" value="MEMBRANE PROTEIN MJ1562-RELATED"/>
    <property type="match status" value="1"/>
</dbReference>
<feature type="transmembrane region" description="Helical" evidence="7">
    <location>
        <begin position="245"/>
        <end position="267"/>
    </location>
</feature>
<comment type="subcellular location">
    <subcellularLocation>
        <location evidence="1">Cell membrane</location>
        <topology evidence="1">Multi-pass membrane protein</topology>
    </subcellularLocation>
</comment>
<dbReference type="InterPro" id="IPR000731">
    <property type="entry name" value="SSD"/>
</dbReference>
<proteinExistence type="inferred from homology"/>
<evidence type="ECO:0000259" key="8">
    <source>
        <dbReference type="PROSITE" id="PS50156"/>
    </source>
</evidence>
<dbReference type="PROSITE" id="PS50156">
    <property type="entry name" value="SSD"/>
    <property type="match status" value="1"/>
</dbReference>
<feature type="transmembrane region" description="Helical" evidence="7">
    <location>
        <begin position="612"/>
        <end position="631"/>
    </location>
</feature>
<feature type="transmembrane region" description="Helical" evidence="7">
    <location>
        <begin position="681"/>
        <end position="703"/>
    </location>
</feature>
<gene>
    <name evidence="9" type="ORF">CR194_04540</name>
</gene>